<dbReference type="SMR" id="A2F9Z5"/>
<dbReference type="AlphaFoldDB" id="A2F9Z5"/>
<dbReference type="PROSITE" id="PS51468">
    <property type="entry name" value="VIT"/>
    <property type="match status" value="1"/>
</dbReference>
<dbReference type="InterPro" id="IPR036465">
    <property type="entry name" value="vWFA_dom_sf"/>
</dbReference>
<dbReference type="VEuPathDB" id="TrichDB:TVAG_090380"/>
<reference evidence="3" key="1">
    <citation type="submission" date="2006-10" db="EMBL/GenBank/DDBJ databases">
        <authorList>
            <person name="Amadeo P."/>
            <person name="Zhao Q."/>
            <person name="Wortman J."/>
            <person name="Fraser-Liggett C."/>
            <person name="Carlton J."/>
        </authorList>
    </citation>
    <scope>NUCLEOTIDE SEQUENCE</scope>
    <source>
        <strain evidence="3">G3</strain>
    </source>
</reference>
<keyword evidence="4" id="KW-1185">Reference proteome</keyword>
<name>A2F9Z5_TRIV3</name>
<dbReference type="Proteomes" id="UP000001542">
    <property type="component" value="Unassembled WGS sequence"/>
</dbReference>
<dbReference type="Gene3D" id="3.40.50.410">
    <property type="entry name" value="von Willebrand factor, type A domain"/>
    <property type="match status" value="1"/>
</dbReference>
<feature type="domain" description="VWFA" evidence="1">
    <location>
        <begin position="245"/>
        <end position="412"/>
    </location>
</feature>
<dbReference type="OMA" id="FNVIRFD"/>
<dbReference type="SMART" id="SM00609">
    <property type="entry name" value="VIT"/>
    <property type="match status" value="1"/>
</dbReference>
<accession>A2F9Z5</accession>
<dbReference type="Pfam" id="PF08487">
    <property type="entry name" value="VIT"/>
    <property type="match status" value="1"/>
</dbReference>
<dbReference type="Pfam" id="PF13768">
    <property type="entry name" value="VWA_3"/>
    <property type="match status" value="1"/>
</dbReference>
<gene>
    <name evidence="3" type="ORF">TVAG_090380</name>
</gene>
<evidence type="ECO:0000313" key="3">
    <source>
        <dbReference type="EMBL" id="EAX98262.1"/>
    </source>
</evidence>
<feature type="domain" description="VIT" evidence="2">
    <location>
        <begin position="1"/>
        <end position="128"/>
    </location>
</feature>
<evidence type="ECO:0000259" key="1">
    <source>
        <dbReference type="PROSITE" id="PS50234"/>
    </source>
</evidence>
<dbReference type="InParanoid" id="A2F9Z5"/>
<proteinExistence type="predicted"/>
<dbReference type="PROSITE" id="PS50234">
    <property type="entry name" value="VWFA"/>
    <property type="match status" value="1"/>
</dbReference>
<protein>
    <submittedName>
        <fullName evidence="3">von Willebrand factor type A domain containing protein</fullName>
    </submittedName>
</protein>
<dbReference type="SMART" id="SM00327">
    <property type="entry name" value="VWA"/>
    <property type="match status" value="1"/>
</dbReference>
<dbReference type="InterPro" id="IPR013694">
    <property type="entry name" value="VIT"/>
</dbReference>
<dbReference type="eggNOG" id="ENOG502QRPK">
    <property type="taxonomic scope" value="Eukaryota"/>
</dbReference>
<evidence type="ECO:0000259" key="2">
    <source>
        <dbReference type="PROSITE" id="PS51468"/>
    </source>
</evidence>
<dbReference type="SUPFAM" id="SSF53300">
    <property type="entry name" value="vWA-like"/>
    <property type="match status" value="1"/>
</dbReference>
<evidence type="ECO:0000313" key="4">
    <source>
        <dbReference type="Proteomes" id="UP000001542"/>
    </source>
</evidence>
<dbReference type="OrthoDB" id="1729737at2759"/>
<dbReference type="PANTHER" id="PTHR45737:SF6">
    <property type="entry name" value="VON WILLEBRAND FACTOR A DOMAIN-CONTAINING PROTEIN 5A"/>
    <property type="match status" value="1"/>
</dbReference>
<dbReference type="EMBL" id="DS113682">
    <property type="protein sequence ID" value="EAX98262.1"/>
    <property type="molecule type" value="Genomic_DNA"/>
</dbReference>
<dbReference type="PANTHER" id="PTHR45737">
    <property type="entry name" value="VON WILLEBRAND FACTOR A DOMAIN-CONTAINING PROTEIN 5A"/>
    <property type="match status" value="1"/>
</dbReference>
<dbReference type="VEuPathDB" id="TrichDB:TVAGG3_0729990"/>
<organism evidence="3 4">
    <name type="scientific">Trichomonas vaginalis (strain ATCC PRA-98 / G3)</name>
    <dbReference type="NCBI Taxonomy" id="412133"/>
    <lineage>
        <taxon>Eukaryota</taxon>
        <taxon>Metamonada</taxon>
        <taxon>Parabasalia</taxon>
        <taxon>Trichomonadida</taxon>
        <taxon>Trichomonadidae</taxon>
        <taxon>Trichomonas</taxon>
    </lineage>
</organism>
<dbReference type="STRING" id="5722.A2F9Z5"/>
<dbReference type="RefSeq" id="XP_001311192.1">
    <property type="nucleotide sequence ID" value="XM_001311191.1"/>
</dbReference>
<reference evidence="3" key="2">
    <citation type="journal article" date="2007" name="Science">
        <title>Draft genome sequence of the sexually transmitted pathogen Trichomonas vaginalis.</title>
        <authorList>
            <person name="Carlton J.M."/>
            <person name="Hirt R.P."/>
            <person name="Silva J.C."/>
            <person name="Delcher A.L."/>
            <person name="Schatz M."/>
            <person name="Zhao Q."/>
            <person name="Wortman J.R."/>
            <person name="Bidwell S.L."/>
            <person name="Alsmark U.C.M."/>
            <person name="Besteiro S."/>
            <person name="Sicheritz-Ponten T."/>
            <person name="Noel C.J."/>
            <person name="Dacks J.B."/>
            <person name="Foster P.G."/>
            <person name="Simillion C."/>
            <person name="Van de Peer Y."/>
            <person name="Miranda-Saavedra D."/>
            <person name="Barton G.J."/>
            <person name="Westrop G.D."/>
            <person name="Mueller S."/>
            <person name="Dessi D."/>
            <person name="Fiori P.L."/>
            <person name="Ren Q."/>
            <person name="Paulsen I."/>
            <person name="Zhang H."/>
            <person name="Bastida-Corcuera F.D."/>
            <person name="Simoes-Barbosa A."/>
            <person name="Brown M.T."/>
            <person name="Hayes R.D."/>
            <person name="Mukherjee M."/>
            <person name="Okumura C.Y."/>
            <person name="Schneider R."/>
            <person name="Smith A.J."/>
            <person name="Vanacova S."/>
            <person name="Villalvazo M."/>
            <person name="Haas B.J."/>
            <person name="Pertea M."/>
            <person name="Feldblyum T.V."/>
            <person name="Utterback T.R."/>
            <person name="Shu C.L."/>
            <person name="Osoegawa K."/>
            <person name="de Jong P.J."/>
            <person name="Hrdy I."/>
            <person name="Horvathova L."/>
            <person name="Zubacova Z."/>
            <person name="Dolezal P."/>
            <person name="Malik S.B."/>
            <person name="Logsdon J.M. Jr."/>
            <person name="Henze K."/>
            <person name="Gupta A."/>
            <person name="Wang C.C."/>
            <person name="Dunne R.L."/>
            <person name="Upcroft J.A."/>
            <person name="Upcroft P."/>
            <person name="White O."/>
            <person name="Salzberg S.L."/>
            <person name="Tang P."/>
            <person name="Chiu C.-H."/>
            <person name="Lee Y.-S."/>
            <person name="Embley T.M."/>
            <person name="Coombs G.H."/>
            <person name="Mottram J.C."/>
            <person name="Tachezy J."/>
            <person name="Fraser-Liggett C.M."/>
            <person name="Johnson P.J."/>
        </authorList>
    </citation>
    <scope>NUCLEOTIDE SEQUENCE [LARGE SCALE GENOMIC DNA]</scope>
    <source>
        <strain evidence="3">G3</strain>
    </source>
</reference>
<dbReference type="KEGG" id="tva:4756059"/>
<dbReference type="InterPro" id="IPR002035">
    <property type="entry name" value="VWF_A"/>
</dbReference>
<sequence>MIGRIVIPDREKKLTYSSVSIDGIQQDTFLSYTIKQVFTNTTGKNTDITYFFPNEPQFCTYDSLFIVDGKEIKPQLRVKEEAKKEFDEAKEAGHHAMLGEDIGNGLSSFQLGNLPAGKTAEIHLKVSFLADLNENGYFYKFPLTHKYQKGSVTNDYSDKPETFHFATTIKTQKEIQDVKVSVQGNKNLNDPHNATFVTNEAPTKDAIIIEAQIKDEDKNVAVSSDGYIAVTTYPFFEGSIESNSEFYFVVDCSGSMAGKRIENAVKCMRLFIQSLPVGCRFAILKFGSQFQTVLEPCDYTDENVARAMKLLDTIKADMGGTDILSPLQHVSELKAKEGFVKQIFFLTDGEVHNPDMICATAQKNRSGNRIFSIGLGSGADPGLIKGMARKSGGNYSIIGDDDNMNEKVIEMLSSAISPALKDITIQSESTQTEMWPSPCPPLFAKNPQSFIAKSNFTDNILISGSLINEQIDIVIPVSRLDDNHGLRQLFSRYIIDDYESQLLIKEDEEIKKKCIDLSLSSGVLCKYTSYIGVDYQSHEERQFAARPMISCFGGMPKDGGGGFRGMRMMCCARAAPMMAFDSLSSNVPRSACKKKKSVPREDCDDACEAITMKQSNSQEDQINSQKVDGSWTDFSGVDKDLEAKYGHVVASTVAAVAFIRKTYKDRLSEFSLVIKKALAFLKKQDKDVDWNSIINKFI</sequence>